<feature type="chain" id="PRO_5026839291" evidence="1">
    <location>
        <begin position="43"/>
        <end position="302"/>
    </location>
</feature>
<dbReference type="Gene3D" id="2.60.120.200">
    <property type="match status" value="1"/>
</dbReference>
<protein>
    <submittedName>
        <fullName evidence="2">LamG domain-containing protein</fullName>
    </submittedName>
</protein>
<evidence type="ECO:0000313" key="2">
    <source>
        <dbReference type="EMBL" id="NEA24107.1"/>
    </source>
</evidence>
<name>A0A6L9QF44_9ACTN</name>
<gene>
    <name evidence="2" type="ORF">G3I70_16655</name>
</gene>
<dbReference type="Proteomes" id="UP000475532">
    <property type="component" value="Unassembled WGS sequence"/>
</dbReference>
<proteinExistence type="predicted"/>
<sequence>MAVPPRFPVSWTMTSNTRARAVGALLSGVLAASAFTAPAASADEQPTRYAGWSMDEADGPVAHAVGAADAANPRADLRFTPGVEFGQPGNSVVDADKAVRLDGRREFGRVRPIVDTSKRFMFSTWVKLASLDGDQVAVSQRAADRSVFELGWIGDRWTFRHRTAHGDVLASVTRDMAQAADGTPWTEHWVSLMGGYDPATGEIWLRTQAKGTFEVCDEPWNCYSDALMAPETAVAPTTWTASPGKGPLLFGATSKGGKRHSFWNGWLDDSQLWPLTHTDETILRVIYTETVPTPPTGGDLTA</sequence>
<reference evidence="2 3" key="1">
    <citation type="submission" date="2020-01" db="EMBL/GenBank/DDBJ databases">
        <title>Insect and environment-associated Actinomycetes.</title>
        <authorList>
            <person name="Currrie C."/>
            <person name="Chevrette M."/>
            <person name="Carlson C."/>
            <person name="Stubbendieck R."/>
            <person name="Wendt-Pienkowski E."/>
        </authorList>
    </citation>
    <scope>NUCLEOTIDE SEQUENCE [LARGE SCALE GENOMIC DNA]</scope>
    <source>
        <strain evidence="2 3">SID10258</strain>
    </source>
</reference>
<comment type="caution">
    <text evidence="2">The sequence shown here is derived from an EMBL/GenBank/DDBJ whole genome shotgun (WGS) entry which is preliminary data.</text>
</comment>
<accession>A0A6L9QF44</accession>
<dbReference type="SUPFAM" id="SSF49899">
    <property type="entry name" value="Concanavalin A-like lectins/glucanases"/>
    <property type="match status" value="1"/>
</dbReference>
<keyword evidence="1" id="KW-0732">Signal</keyword>
<dbReference type="AlphaFoldDB" id="A0A6L9QF44"/>
<dbReference type="EMBL" id="JAAGLI010000402">
    <property type="protein sequence ID" value="NEA24107.1"/>
    <property type="molecule type" value="Genomic_DNA"/>
</dbReference>
<feature type="signal peptide" evidence="1">
    <location>
        <begin position="1"/>
        <end position="42"/>
    </location>
</feature>
<evidence type="ECO:0000256" key="1">
    <source>
        <dbReference type="SAM" id="SignalP"/>
    </source>
</evidence>
<dbReference type="InterPro" id="IPR013320">
    <property type="entry name" value="ConA-like_dom_sf"/>
</dbReference>
<dbReference type="RefSeq" id="WP_163057054.1">
    <property type="nucleotide sequence ID" value="NZ_JAAGLI010000402.1"/>
</dbReference>
<evidence type="ECO:0000313" key="3">
    <source>
        <dbReference type="Proteomes" id="UP000475532"/>
    </source>
</evidence>
<organism evidence="2 3">
    <name type="scientific">Actinomadura bangladeshensis</name>
    <dbReference type="NCBI Taxonomy" id="453573"/>
    <lineage>
        <taxon>Bacteria</taxon>
        <taxon>Bacillati</taxon>
        <taxon>Actinomycetota</taxon>
        <taxon>Actinomycetes</taxon>
        <taxon>Streptosporangiales</taxon>
        <taxon>Thermomonosporaceae</taxon>
        <taxon>Actinomadura</taxon>
    </lineage>
</organism>